<keyword evidence="3" id="KW-1185">Reference proteome</keyword>
<organism evidence="2 3">
    <name type="scientific">Roseibium album</name>
    <dbReference type="NCBI Taxonomy" id="311410"/>
    <lineage>
        <taxon>Bacteria</taxon>
        <taxon>Pseudomonadati</taxon>
        <taxon>Pseudomonadota</taxon>
        <taxon>Alphaproteobacteria</taxon>
        <taxon>Hyphomicrobiales</taxon>
        <taxon>Stappiaceae</taxon>
        <taxon>Roseibium</taxon>
    </lineage>
</organism>
<evidence type="ECO:0000313" key="3">
    <source>
        <dbReference type="Proteomes" id="UP000049983"/>
    </source>
</evidence>
<proteinExistence type="predicted"/>
<feature type="compositionally biased region" description="Polar residues" evidence="1">
    <location>
        <begin position="1"/>
        <end position="18"/>
    </location>
</feature>
<evidence type="ECO:0000256" key="1">
    <source>
        <dbReference type="SAM" id="MobiDB-lite"/>
    </source>
</evidence>
<dbReference type="RefSeq" id="WP_158510321.1">
    <property type="nucleotide sequence ID" value="NZ_CXWA01000006.1"/>
</dbReference>
<feature type="region of interest" description="Disordered" evidence="1">
    <location>
        <begin position="1"/>
        <end position="51"/>
    </location>
</feature>
<dbReference type="AlphaFoldDB" id="A0A0M6ZRB3"/>
<dbReference type="STRING" id="311410.LA5095_00320"/>
<gene>
    <name evidence="2" type="ORF">LA5096_03461</name>
</gene>
<sequence length="51" mass="5131">MGVTQRLSAMQIGLSATSDGAHDPGASNGITEEMPGRHDPGAQPLAHAGPH</sequence>
<dbReference type="GeneID" id="97673632"/>
<reference evidence="3" key="1">
    <citation type="submission" date="2015-07" db="EMBL/GenBank/DDBJ databases">
        <authorList>
            <person name="Rodrigo-Torres Lidia"/>
            <person name="Arahal R.David."/>
        </authorList>
    </citation>
    <scope>NUCLEOTIDE SEQUENCE [LARGE SCALE GENOMIC DNA]</scope>
    <source>
        <strain evidence="3">CECT 5096</strain>
    </source>
</reference>
<name>A0A0M6ZRB3_9HYPH</name>
<protein>
    <submittedName>
        <fullName evidence="2">Uncharacterized protein</fullName>
    </submittedName>
</protein>
<dbReference type="EMBL" id="CXWC01000011">
    <property type="protein sequence ID" value="CTQ72938.1"/>
    <property type="molecule type" value="Genomic_DNA"/>
</dbReference>
<dbReference type="Proteomes" id="UP000049983">
    <property type="component" value="Unassembled WGS sequence"/>
</dbReference>
<accession>A0A0M6ZRB3</accession>
<evidence type="ECO:0000313" key="2">
    <source>
        <dbReference type="EMBL" id="CTQ72938.1"/>
    </source>
</evidence>